<dbReference type="SMART" id="SM00737">
    <property type="entry name" value="ML"/>
    <property type="match status" value="1"/>
</dbReference>
<dbReference type="InterPro" id="IPR014756">
    <property type="entry name" value="Ig_E-set"/>
</dbReference>
<dbReference type="AlphaFoldDB" id="A0A1W0WIF2"/>
<gene>
    <name evidence="6" type="ORF">BV898_10888</name>
</gene>
<dbReference type="Pfam" id="PF02221">
    <property type="entry name" value="E1_DerP2_DerF2"/>
    <property type="match status" value="1"/>
</dbReference>
<feature type="signal peptide" evidence="4">
    <location>
        <begin position="1"/>
        <end position="25"/>
    </location>
</feature>
<accession>A0A1W0WIF2</accession>
<evidence type="ECO:0000256" key="3">
    <source>
        <dbReference type="ARBA" id="ARBA00022525"/>
    </source>
</evidence>
<dbReference type="EMBL" id="MTYJ01000096">
    <property type="protein sequence ID" value="OQV14988.1"/>
    <property type="molecule type" value="Genomic_DNA"/>
</dbReference>
<comment type="similarity">
    <text evidence="2">Belongs to the NPC2 family.</text>
</comment>
<dbReference type="Gene3D" id="2.60.40.770">
    <property type="match status" value="1"/>
</dbReference>
<keyword evidence="3" id="KW-0964">Secreted</keyword>
<dbReference type="PANTHER" id="PTHR11306:SF7">
    <property type="entry name" value="AGAP002848-PA"/>
    <property type="match status" value="1"/>
</dbReference>
<keyword evidence="4" id="KW-0732">Signal</keyword>
<reference evidence="7" key="1">
    <citation type="submission" date="2017-01" db="EMBL/GenBank/DDBJ databases">
        <title>Comparative genomics of anhydrobiosis in the tardigrade Hypsibius dujardini.</title>
        <authorList>
            <person name="Yoshida Y."/>
            <person name="Koutsovoulos G."/>
            <person name="Laetsch D."/>
            <person name="Stevens L."/>
            <person name="Kumar S."/>
            <person name="Horikawa D."/>
            <person name="Ishino K."/>
            <person name="Komine S."/>
            <person name="Tomita M."/>
            <person name="Blaxter M."/>
            <person name="Arakawa K."/>
        </authorList>
    </citation>
    <scope>NUCLEOTIDE SEQUENCE [LARGE SCALE GENOMIC DNA]</scope>
    <source>
        <strain evidence="7">Z151</strain>
    </source>
</reference>
<feature type="chain" id="PRO_5012867905" description="MD-2-related lipid-recognition domain-containing protein" evidence="4">
    <location>
        <begin position="26"/>
        <end position="160"/>
    </location>
</feature>
<organism evidence="6 7">
    <name type="scientific">Hypsibius exemplaris</name>
    <name type="common">Freshwater tardigrade</name>
    <dbReference type="NCBI Taxonomy" id="2072580"/>
    <lineage>
        <taxon>Eukaryota</taxon>
        <taxon>Metazoa</taxon>
        <taxon>Ecdysozoa</taxon>
        <taxon>Tardigrada</taxon>
        <taxon>Eutardigrada</taxon>
        <taxon>Parachela</taxon>
        <taxon>Hypsibioidea</taxon>
        <taxon>Hypsibiidae</taxon>
        <taxon>Hypsibius</taxon>
    </lineage>
</organism>
<evidence type="ECO:0000313" key="7">
    <source>
        <dbReference type="Proteomes" id="UP000192578"/>
    </source>
</evidence>
<dbReference type="GO" id="GO:0032934">
    <property type="term" value="F:sterol binding"/>
    <property type="evidence" value="ECO:0007669"/>
    <property type="project" value="InterPro"/>
</dbReference>
<evidence type="ECO:0000313" key="6">
    <source>
        <dbReference type="EMBL" id="OQV14988.1"/>
    </source>
</evidence>
<feature type="domain" description="MD-2-related lipid-recognition" evidence="5">
    <location>
        <begin position="32"/>
        <end position="157"/>
    </location>
</feature>
<sequence length="160" mass="17286">MLTISYVVPQIAILSSLLCTVTVWAQTRPIMFQDCGSEGSRVSQVRITPCSSDPCVFVRGTKLHAEVDFLTTRASPTADINATITIFYPMAVPILPANACVGGGGLSCPLAANTLYTFTGHAQVLRSPPPLYLPVPMIARMYGDNNSTVIFCIKFNLETR</sequence>
<evidence type="ECO:0000256" key="1">
    <source>
        <dbReference type="ARBA" id="ARBA00004613"/>
    </source>
</evidence>
<dbReference type="OrthoDB" id="4937502at2759"/>
<name>A0A1W0WIF2_HYPEX</name>
<dbReference type="InterPro" id="IPR039670">
    <property type="entry name" value="NPC2-like"/>
</dbReference>
<dbReference type="FunFam" id="2.60.40.770:FF:000001">
    <property type="entry name" value="NPC intracellular cholesterol transporter 2"/>
    <property type="match status" value="1"/>
</dbReference>
<keyword evidence="7" id="KW-1185">Reference proteome</keyword>
<evidence type="ECO:0000256" key="2">
    <source>
        <dbReference type="ARBA" id="ARBA00006370"/>
    </source>
</evidence>
<dbReference type="GO" id="GO:0015918">
    <property type="term" value="P:sterol transport"/>
    <property type="evidence" value="ECO:0007669"/>
    <property type="project" value="InterPro"/>
</dbReference>
<comment type="subcellular location">
    <subcellularLocation>
        <location evidence="1">Secreted</location>
    </subcellularLocation>
</comment>
<evidence type="ECO:0000259" key="5">
    <source>
        <dbReference type="SMART" id="SM00737"/>
    </source>
</evidence>
<dbReference type="GO" id="GO:0005576">
    <property type="term" value="C:extracellular region"/>
    <property type="evidence" value="ECO:0007669"/>
    <property type="project" value="UniProtKB-SubCell"/>
</dbReference>
<dbReference type="SUPFAM" id="SSF81296">
    <property type="entry name" value="E set domains"/>
    <property type="match status" value="1"/>
</dbReference>
<dbReference type="Proteomes" id="UP000192578">
    <property type="component" value="Unassembled WGS sequence"/>
</dbReference>
<comment type="caution">
    <text evidence="6">The sequence shown here is derived from an EMBL/GenBank/DDBJ whole genome shotgun (WGS) entry which is preliminary data.</text>
</comment>
<dbReference type="PANTHER" id="PTHR11306">
    <property type="entry name" value="NIEMANN PICK TYPE C2 PROTEIN NPC2-RELATED"/>
    <property type="match status" value="1"/>
</dbReference>
<evidence type="ECO:0000256" key="4">
    <source>
        <dbReference type="SAM" id="SignalP"/>
    </source>
</evidence>
<dbReference type="InterPro" id="IPR003172">
    <property type="entry name" value="ML_dom"/>
</dbReference>
<protein>
    <recommendedName>
        <fullName evidence="5">MD-2-related lipid-recognition domain-containing protein</fullName>
    </recommendedName>
</protein>
<proteinExistence type="inferred from homology"/>